<dbReference type="OrthoDB" id="38571at2157"/>
<dbReference type="Proteomes" id="UP000193404">
    <property type="component" value="Chromosome"/>
</dbReference>
<keyword evidence="2" id="KW-1185">Reference proteome</keyword>
<accession>A0A1W6K2F0</accession>
<gene>
    <name evidence="1" type="ORF">B6F84_12155</name>
</gene>
<sequence>MECKEVLDQTIEKKISIDELQTYFDCFLSLQHFLRFNTAFNLNRKIVKAGSYVYFDLGYERPASYVAGIDETTQKIFCMPVRTCYLYYDSESEIRKCMGFNYHYYEKFNFVDGLTIRLQGDLTMEVVRAYNKTEDLLEFIDQRREEFRDLWENFVRTKLSKDEEMQKAEILIGSYQELRDFALNIRIYREEDKVDIVKVIKLARKIEPEIKALAKKYNIHLLNLFEKPRATDERRYKCIRFIDIEDFGRKLRQNKISQLGNFKDFILENEKKITLRIGHYTTPHELKLVGVLVNAIEGRRVEVAILRPQTIEIKHPEHGITTFNIPKPTYAIFRLMGL</sequence>
<proteinExistence type="predicted"/>
<reference evidence="1 2" key="1">
    <citation type="submission" date="2017-03" db="EMBL/GenBank/DDBJ databases">
        <title>Sulfur activation and transportation mechanism of thermophilic Archaea Acidianus manzaensis YN-25.</title>
        <authorList>
            <person name="Ma Y."/>
            <person name="Yang Y."/>
            <person name="Xia J."/>
        </authorList>
    </citation>
    <scope>NUCLEOTIDE SEQUENCE [LARGE SCALE GENOMIC DNA]</scope>
    <source>
        <strain evidence="1 2">YN-25</strain>
    </source>
</reference>
<evidence type="ECO:0000313" key="1">
    <source>
        <dbReference type="EMBL" id="ARM76689.1"/>
    </source>
</evidence>
<dbReference type="KEGG" id="aman:B6F84_12155"/>
<dbReference type="EMBL" id="CP020477">
    <property type="protein sequence ID" value="ARM76689.1"/>
    <property type="molecule type" value="Genomic_DNA"/>
</dbReference>
<dbReference type="AlphaFoldDB" id="A0A1W6K2F0"/>
<dbReference type="RefSeq" id="WP_148692484.1">
    <property type="nucleotide sequence ID" value="NZ_CP020477.1"/>
</dbReference>
<organism evidence="1 2">
    <name type="scientific">Acidianus manzaensis</name>
    <dbReference type="NCBI Taxonomy" id="282676"/>
    <lineage>
        <taxon>Archaea</taxon>
        <taxon>Thermoproteota</taxon>
        <taxon>Thermoprotei</taxon>
        <taxon>Sulfolobales</taxon>
        <taxon>Sulfolobaceae</taxon>
        <taxon>Acidianus</taxon>
    </lineage>
</organism>
<name>A0A1W6K2F0_9CREN</name>
<evidence type="ECO:0000313" key="2">
    <source>
        <dbReference type="Proteomes" id="UP000193404"/>
    </source>
</evidence>
<protein>
    <submittedName>
        <fullName evidence="1">Uncharacterized protein</fullName>
    </submittedName>
</protein>
<dbReference type="GeneID" id="41591689"/>